<evidence type="ECO:0000313" key="2">
    <source>
        <dbReference type="Proteomes" id="UP000001511"/>
    </source>
</evidence>
<dbReference type="EMBL" id="CP002059">
    <property type="protein sequence ID" value="ADI62922.1"/>
    <property type="molecule type" value="Genomic_DNA"/>
</dbReference>
<sequence>MNETTVGEQNSSESDDLLPEYNFDYSKACPNRFASTSEKRITVILDPDVAKIFQISEGLNRALGCLLSAIPEK</sequence>
<dbReference type="KEGG" id="naz:Aazo_0348"/>
<keyword evidence="2" id="KW-1185">Reference proteome</keyword>
<protein>
    <submittedName>
        <fullName evidence="1">Uncharacterized protein</fullName>
    </submittedName>
</protein>
<organism evidence="1 2">
    <name type="scientific">Nostoc azollae (strain 0708)</name>
    <name type="common">Anabaena azollae (strain 0708)</name>
    <dbReference type="NCBI Taxonomy" id="551115"/>
    <lineage>
        <taxon>Bacteria</taxon>
        <taxon>Bacillati</taxon>
        <taxon>Cyanobacteriota</taxon>
        <taxon>Cyanophyceae</taxon>
        <taxon>Nostocales</taxon>
        <taxon>Nostocaceae</taxon>
        <taxon>Trichormus</taxon>
    </lineage>
</organism>
<reference evidence="1 2" key="1">
    <citation type="journal article" date="2010" name="PLoS ONE">
        <title>Genome erosion in a nitrogen-fixing vertically transmitted endosymbiotic multicellular cyanobacterium.</title>
        <authorList>
            <person name="Ran L."/>
            <person name="Larsson J."/>
            <person name="Vigil-Stenman T."/>
            <person name="Nylander J.A."/>
            <person name="Ininbergs K."/>
            <person name="Zheng W.W."/>
            <person name="Lapidus A."/>
            <person name="Lowry S."/>
            <person name="Haselkorn R."/>
            <person name="Bergman B."/>
        </authorList>
    </citation>
    <scope>NUCLEOTIDE SEQUENCE [LARGE SCALE GENOMIC DNA]</scope>
    <source>
        <strain evidence="1 2">0708</strain>
    </source>
</reference>
<proteinExistence type="predicted"/>
<dbReference type="AlphaFoldDB" id="D7DZH0"/>
<name>D7DZH0_NOSA0</name>
<dbReference type="HOGENOM" id="CLU_173065_3_0_3"/>
<gene>
    <name evidence="1" type="ordered locus">Aazo_0348</name>
</gene>
<dbReference type="OrthoDB" id="467345at2"/>
<dbReference type="eggNOG" id="ENOG5032Z2E">
    <property type="taxonomic scope" value="Bacteria"/>
</dbReference>
<dbReference type="Proteomes" id="UP000001511">
    <property type="component" value="Chromosome"/>
</dbReference>
<accession>D7DZH0</accession>
<evidence type="ECO:0000313" key="1">
    <source>
        <dbReference type="EMBL" id="ADI62922.1"/>
    </source>
</evidence>